<feature type="compositionally biased region" description="Basic and acidic residues" evidence="1">
    <location>
        <begin position="181"/>
        <end position="205"/>
    </location>
</feature>
<feature type="region of interest" description="Disordered" evidence="1">
    <location>
        <begin position="1"/>
        <end position="20"/>
    </location>
</feature>
<dbReference type="OrthoDB" id="5513126at2"/>
<feature type="transmembrane region" description="Helical" evidence="2">
    <location>
        <begin position="421"/>
        <end position="445"/>
    </location>
</feature>
<dbReference type="InterPro" id="IPR013229">
    <property type="entry name" value="PEGA"/>
</dbReference>
<evidence type="ECO:0000313" key="6">
    <source>
        <dbReference type="Proteomes" id="UP000309215"/>
    </source>
</evidence>
<evidence type="ECO:0000256" key="2">
    <source>
        <dbReference type="SAM" id="Phobius"/>
    </source>
</evidence>
<feature type="region of interest" description="Disordered" evidence="1">
    <location>
        <begin position="37"/>
        <end position="205"/>
    </location>
</feature>
<gene>
    <name evidence="5" type="ORF">E8A74_40375</name>
</gene>
<keyword evidence="2" id="KW-0812">Transmembrane</keyword>
<feature type="compositionally biased region" description="Low complexity" evidence="1">
    <location>
        <begin position="66"/>
        <end position="107"/>
    </location>
</feature>
<sequence>MKRRWLAPPDGKIRRTTKQGRAAWAALGFAAALASVASPAAADAPKSGGALPAKPAAPAAPPPAAKAPATPAAAPAAASPAGAKNPAAAPVAAPATPPAGAKAQAAPPAAPPPAPPAGAKAQAAPPAAPPPASPPGAKAPAAPADAKAQAATPDPKKDAATPDAKAQAGADAKAPAAPAADPEKEAAKKLEEGLRAQKAGQHDKAREALDAAFRIKPNAEIALALARSEMQLGNPRDAAEHLSYFLREGQAAKPEDRQAAEKMFAEAKSKVGTVIVSVDVDGSEVQVDGKPVGTSPLGGAVFVEPGPRILTARKEGMPEAKKELTVAAGAETTVPLAVTPPPQPVAKPLPPPPPPAPARNKTLILAGAGIAGGLALVSLGTFIGYSVVESGSFDTWESNQCTRANQQCVNDFKDAQGTSTALGITSLITLIGAGVIGAGTAVYALTGPKSQPSASFHVTPGGVVVKGSF</sequence>
<dbReference type="Proteomes" id="UP000309215">
    <property type="component" value="Unassembled WGS sequence"/>
</dbReference>
<feature type="compositionally biased region" description="Low complexity" evidence="1">
    <location>
        <begin position="161"/>
        <end position="180"/>
    </location>
</feature>
<evidence type="ECO:0000259" key="4">
    <source>
        <dbReference type="Pfam" id="PF08308"/>
    </source>
</evidence>
<name>A0A4U1IVU1_9BACT</name>
<keyword evidence="6" id="KW-1185">Reference proteome</keyword>
<feature type="signal peptide" evidence="3">
    <location>
        <begin position="1"/>
        <end position="42"/>
    </location>
</feature>
<keyword evidence="3" id="KW-0732">Signal</keyword>
<dbReference type="InterPro" id="IPR011990">
    <property type="entry name" value="TPR-like_helical_dom_sf"/>
</dbReference>
<feature type="compositionally biased region" description="Low complexity" evidence="1">
    <location>
        <begin position="37"/>
        <end position="57"/>
    </location>
</feature>
<comment type="caution">
    <text evidence="5">The sequence shown here is derived from an EMBL/GenBank/DDBJ whole genome shotgun (WGS) entry which is preliminary data.</text>
</comment>
<dbReference type="SUPFAM" id="SSF48452">
    <property type="entry name" value="TPR-like"/>
    <property type="match status" value="1"/>
</dbReference>
<accession>A0A4U1IVU1</accession>
<feature type="transmembrane region" description="Helical" evidence="2">
    <location>
        <begin position="363"/>
        <end position="388"/>
    </location>
</feature>
<dbReference type="AlphaFoldDB" id="A0A4U1IVU1"/>
<organism evidence="5 6">
    <name type="scientific">Polyangium fumosum</name>
    <dbReference type="NCBI Taxonomy" id="889272"/>
    <lineage>
        <taxon>Bacteria</taxon>
        <taxon>Pseudomonadati</taxon>
        <taxon>Myxococcota</taxon>
        <taxon>Polyangia</taxon>
        <taxon>Polyangiales</taxon>
        <taxon>Polyangiaceae</taxon>
        <taxon>Polyangium</taxon>
    </lineage>
</organism>
<evidence type="ECO:0000313" key="5">
    <source>
        <dbReference type="EMBL" id="TKC98630.1"/>
    </source>
</evidence>
<dbReference type="EMBL" id="SSMQ01000065">
    <property type="protein sequence ID" value="TKC98630.1"/>
    <property type="molecule type" value="Genomic_DNA"/>
</dbReference>
<dbReference type="RefSeq" id="WP_136934459.1">
    <property type="nucleotide sequence ID" value="NZ_SSMQ01000065.1"/>
</dbReference>
<keyword evidence="2" id="KW-0472">Membrane</keyword>
<keyword evidence="2" id="KW-1133">Transmembrane helix</keyword>
<feature type="domain" description="PEGA" evidence="4">
    <location>
        <begin position="272"/>
        <end position="336"/>
    </location>
</feature>
<reference evidence="5 6" key="1">
    <citation type="submission" date="2019-04" db="EMBL/GenBank/DDBJ databases">
        <authorList>
            <person name="Li Y."/>
            <person name="Wang J."/>
        </authorList>
    </citation>
    <scope>NUCLEOTIDE SEQUENCE [LARGE SCALE GENOMIC DNA]</scope>
    <source>
        <strain evidence="5 6">DSM 14668</strain>
    </source>
</reference>
<protein>
    <submittedName>
        <fullName evidence="5">PEGA domain-containing protein</fullName>
    </submittedName>
</protein>
<dbReference type="Pfam" id="PF08308">
    <property type="entry name" value="PEGA"/>
    <property type="match status" value="1"/>
</dbReference>
<feature type="chain" id="PRO_5020702463" evidence="3">
    <location>
        <begin position="43"/>
        <end position="469"/>
    </location>
</feature>
<feature type="compositionally biased region" description="Low complexity" evidence="1">
    <location>
        <begin position="135"/>
        <end position="153"/>
    </location>
</feature>
<proteinExistence type="predicted"/>
<evidence type="ECO:0000256" key="1">
    <source>
        <dbReference type="SAM" id="MobiDB-lite"/>
    </source>
</evidence>
<evidence type="ECO:0000256" key="3">
    <source>
        <dbReference type="SAM" id="SignalP"/>
    </source>
</evidence>
<dbReference type="Gene3D" id="1.25.40.10">
    <property type="entry name" value="Tetratricopeptide repeat domain"/>
    <property type="match status" value="1"/>
</dbReference>